<accession>A0A7S0F003</accession>
<dbReference type="GO" id="GO:0006979">
    <property type="term" value="P:response to oxidative stress"/>
    <property type="evidence" value="ECO:0007669"/>
    <property type="project" value="TreeGrafter"/>
</dbReference>
<dbReference type="GO" id="GO:0042167">
    <property type="term" value="P:heme catabolic process"/>
    <property type="evidence" value="ECO:0007669"/>
    <property type="project" value="TreeGrafter"/>
</dbReference>
<dbReference type="GO" id="GO:0004392">
    <property type="term" value="F:heme oxygenase (decyclizing) activity"/>
    <property type="evidence" value="ECO:0007669"/>
    <property type="project" value="InterPro"/>
</dbReference>
<proteinExistence type="predicted"/>
<dbReference type="AlphaFoldDB" id="A0A7S0F003"/>
<dbReference type="GO" id="GO:0020037">
    <property type="term" value="F:heme binding"/>
    <property type="evidence" value="ECO:0007669"/>
    <property type="project" value="TreeGrafter"/>
</dbReference>
<dbReference type="Gene3D" id="1.20.910.10">
    <property type="entry name" value="Heme oxygenase-like"/>
    <property type="match status" value="1"/>
</dbReference>
<dbReference type="GO" id="GO:0006788">
    <property type="term" value="P:heme oxidation"/>
    <property type="evidence" value="ECO:0007669"/>
    <property type="project" value="InterPro"/>
</dbReference>
<evidence type="ECO:0000256" key="3">
    <source>
        <dbReference type="ARBA" id="ARBA00023004"/>
    </source>
</evidence>
<keyword evidence="3" id="KW-0408">Iron</keyword>
<dbReference type="GO" id="GO:0046872">
    <property type="term" value="F:metal ion binding"/>
    <property type="evidence" value="ECO:0007669"/>
    <property type="project" value="UniProtKB-KW"/>
</dbReference>
<dbReference type="Pfam" id="PF01126">
    <property type="entry name" value="Heme_oxygenase"/>
    <property type="match status" value="1"/>
</dbReference>
<dbReference type="InterPro" id="IPR016053">
    <property type="entry name" value="Haem_Oase-like"/>
</dbReference>
<gene>
    <name evidence="4" type="ORF">PANT1444_LOCUS15108</name>
</gene>
<dbReference type="PANTHER" id="PTHR10720">
    <property type="entry name" value="HEME OXYGENASE"/>
    <property type="match status" value="1"/>
</dbReference>
<evidence type="ECO:0000256" key="1">
    <source>
        <dbReference type="ARBA" id="ARBA00022617"/>
    </source>
</evidence>
<dbReference type="CDD" id="cd19165">
    <property type="entry name" value="HemeO"/>
    <property type="match status" value="1"/>
</dbReference>
<keyword evidence="2" id="KW-0479">Metal-binding</keyword>
<sequence length="285" mass="31562">MISALTLVLAYRVPTTPSCPQTVRSRSAVLSLTDQEERISQVMELPTAEKLSESSRGVGLALALDDGTRKSHSVAENTAFVTGFFRGIATKQSFGQLVTTLYFVYEAMESAFDESTDPCVQALDYQVLRRLPALEEDMAYFHGPQWRETVAPSVATKKYAARIREVATDAPELLVAHMYTRYLGDLFGGQMMGGMARRSMGLEEAKGTAFYEFDDIKATKPFIEEWYTKLNLLELSDAQKQAIVDEGNLVFALNIEVFEELEGNPVQALWTLATASLKSALGLKD</sequence>
<dbReference type="InterPro" id="IPR016084">
    <property type="entry name" value="Haem_Oase-like_multi-hlx"/>
</dbReference>
<evidence type="ECO:0000256" key="2">
    <source>
        <dbReference type="ARBA" id="ARBA00022723"/>
    </source>
</evidence>
<dbReference type="PANTHER" id="PTHR10720:SF0">
    <property type="entry name" value="HEME OXYGENASE"/>
    <property type="match status" value="1"/>
</dbReference>
<dbReference type="PRINTS" id="PR00088">
    <property type="entry name" value="HAEMOXYGNASE"/>
</dbReference>
<dbReference type="SUPFAM" id="SSF48613">
    <property type="entry name" value="Heme oxygenase-like"/>
    <property type="match status" value="1"/>
</dbReference>
<evidence type="ECO:0000313" key="4">
    <source>
        <dbReference type="EMBL" id="CAD8498978.1"/>
    </source>
</evidence>
<dbReference type="InterPro" id="IPR002051">
    <property type="entry name" value="Haem_Oase"/>
</dbReference>
<dbReference type="EMBL" id="HBEP01026626">
    <property type="protein sequence ID" value="CAD8498978.1"/>
    <property type="molecule type" value="Transcribed_RNA"/>
</dbReference>
<reference evidence="4" key="1">
    <citation type="submission" date="2021-01" db="EMBL/GenBank/DDBJ databases">
        <authorList>
            <person name="Corre E."/>
            <person name="Pelletier E."/>
            <person name="Niang G."/>
            <person name="Scheremetjew M."/>
            <person name="Finn R."/>
            <person name="Kale V."/>
            <person name="Holt S."/>
            <person name="Cochrane G."/>
            <person name="Meng A."/>
            <person name="Brown T."/>
            <person name="Cohen L."/>
        </authorList>
    </citation>
    <scope>NUCLEOTIDE SEQUENCE</scope>
    <source>
        <strain evidence="4">CCMP1374</strain>
    </source>
</reference>
<keyword evidence="1" id="KW-0349">Heme</keyword>
<organism evidence="4">
    <name type="scientific">Phaeocystis antarctica</name>
    <dbReference type="NCBI Taxonomy" id="33657"/>
    <lineage>
        <taxon>Eukaryota</taxon>
        <taxon>Haptista</taxon>
        <taxon>Haptophyta</taxon>
        <taxon>Prymnesiophyceae</taxon>
        <taxon>Phaeocystales</taxon>
        <taxon>Phaeocystaceae</taxon>
        <taxon>Phaeocystis</taxon>
    </lineage>
</organism>
<name>A0A7S0F003_9EUKA</name>
<protein>
    <submittedName>
        <fullName evidence="4">Uncharacterized protein</fullName>
    </submittedName>
</protein>